<evidence type="ECO:0000313" key="3">
    <source>
        <dbReference type="Proteomes" id="UP000177481"/>
    </source>
</evidence>
<comment type="caution">
    <text evidence="2">The sequence shown here is derived from an EMBL/GenBank/DDBJ whole genome shotgun (WGS) entry which is preliminary data.</text>
</comment>
<gene>
    <name evidence="2" type="ORF">A3A71_02760</name>
</gene>
<dbReference type="InterPro" id="IPR002686">
    <property type="entry name" value="Transposase_17"/>
</dbReference>
<dbReference type="EMBL" id="MEZX01000002">
    <property type="protein sequence ID" value="OGD64943.1"/>
    <property type="molecule type" value="Genomic_DNA"/>
</dbReference>
<evidence type="ECO:0000313" key="2">
    <source>
        <dbReference type="EMBL" id="OGD64943.1"/>
    </source>
</evidence>
<dbReference type="GO" id="GO:0003677">
    <property type="term" value="F:DNA binding"/>
    <property type="evidence" value="ECO:0007669"/>
    <property type="project" value="InterPro"/>
</dbReference>
<dbReference type="Gene3D" id="3.30.70.1290">
    <property type="entry name" value="Transposase IS200-like"/>
    <property type="match status" value="1"/>
</dbReference>
<dbReference type="SUPFAM" id="SSF143422">
    <property type="entry name" value="Transposase IS200-like"/>
    <property type="match status" value="1"/>
</dbReference>
<accession>A0A1F5EC50</accession>
<proteinExistence type="predicted"/>
<dbReference type="AlphaFoldDB" id="A0A1F5EC50"/>
<name>A0A1F5EC50_9BACT</name>
<feature type="domain" description="Transposase IS200-like" evidence="1">
    <location>
        <begin position="10"/>
        <end position="152"/>
    </location>
</feature>
<reference evidence="2 3" key="1">
    <citation type="journal article" date="2016" name="Nat. Commun.">
        <title>Thousands of microbial genomes shed light on interconnected biogeochemical processes in an aquifer system.</title>
        <authorList>
            <person name="Anantharaman K."/>
            <person name="Brown C.T."/>
            <person name="Hug L.A."/>
            <person name="Sharon I."/>
            <person name="Castelle C.J."/>
            <person name="Probst A.J."/>
            <person name="Thomas B.C."/>
            <person name="Singh A."/>
            <person name="Wilkins M.J."/>
            <person name="Karaoz U."/>
            <person name="Brodie E.L."/>
            <person name="Williams K.H."/>
            <person name="Hubbard S.S."/>
            <person name="Banfield J.F."/>
        </authorList>
    </citation>
    <scope>NUCLEOTIDE SEQUENCE [LARGE SCALE GENOMIC DNA]</scope>
</reference>
<dbReference type="GO" id="GO:0004803">
    <property type="term" value="F:transposase activity"/>
    <property type="evidence" value="ECO:0007669"/>
    <property type="project" value="InterPro"/>
</dbReference>
<dbReference type="Proteomes" id="UP000177481">
    <property type="component" value="Unassembled WGS sequence"/>
</dbReference>
<dbReference type="GO" id="GO:0006313">
    <property type="term" value="P:DNA transposition"/>
    <property type="evidence" value="ECO:0007669"/>
    <property type="project" value="InterPro"/>
</dbReference>
<evidence type="ECO:0000259" key="1">
    <source>
        <dbReference type="SMART" id="SM01321"/>
    </source>
</evidence>
<dbReference type="SMART" id="SM01321">
    <property type="entry name" value="Y1_Tnp"/>
    <property type="match status" value="1"/>
</dbReference>
<dbReference type="PANTHER" id="PTHR34322:SF2">
    <property type="entry name" value="TRANSPOSASE IS200-LIKE DOMAIN-CONTAINING PROTEIN"/>
    <property type="match status" value="1"/>
</dbReference>
<dbReference type="Pfam" id="PF01797">
    <property type="entry name" value="Y1_Tnp"/>
    <property type="match status" value="1"/>
</dbReference>
<organism evidence="2 3">
    <name type="scientific">Candidatus Berkelbacteria bacterium RIFCSPLOWO2_01_FULL_50_28</name>
    <dbReference type="NCBI Taxonomy" id="1797471"/>
    <lineage>
        <taxon>Bacteria</taxon>
        <taxon>Candidatus Berkelbacteria</taxon>
    </lineage>
</organism>
<dbReference type="PANTHER" id="PTHR34322">
    <property type="entry name" value="TRANSPOSASE, Y1_TNP DOMAIN-CONTAINING"/>
    <property type="match status" value="1"/>
</dbReference>
<dbReference type="InterPro" id="IPR036515">
    <property type="entry name" value="Transposase_17_sf"/>
</dbReference>
<sequence length="223" mass="26460">MPTIRKNSLVSGQTYHIYTRSIAGFEIFRSREDFERLVVGMNYYNCSSSRQRFSTYLELSAEAKQRVDESLGESELVQLIAYCVMPTHIHLIVKQLEDNGISRFMNNTLNSFTRYFNLSHQRRGPLWESRFKNVLVDNDEQLLHLTRYVHLNPTSAELVTSPEDWEFSSYRLYIDSQNIQTFCRWRELIDIRPEEYRKFARSRIAYQRSLSQIKQLLIDGYTG</sequence>
<protein>
    <recommendedName>
        <fullName evidence="1">Transposase IS200-like domain-containing protein</fullName>
    </recommendedName>
</protein>